<dbReference type="KEGG" id="arev:RVR_114"/>
<dbReference type="Pfam" id="PF20088">
    <property type="entry name" value="DUF6480"/>
    <property type="match status" value="1"/>
</dbReference>
<name>A0A7U3UMJ4_9ACTN</name>
<reference evidence="3 4" key="2">
    <citation type="journal article" date="2011" name="J. Antibiot.">
        <title>Furaquinocins I and J: novel polyketide isoprenoid hybrid compounds from Streptomyces reveromyceticus SN-593.</title>
        <authorList>
            <person name="Panthee S."/>
            <person name="Takahashi S."/>
            <person name="Takagi H."/>
            <person name="Nogawa T."/>
            <person name="Oowada E."/>
            <person name="Uramoto M."/>
            <person name="Osada H."/>
        </authorList>
    </citation>
    <scope>NUCLEOTIDE SEQUENCE [LARGE SCALE GENOMIC DNA]</scope>
    <source>
        <strain evidence="3 4">SN-593</strain>
    </source>
</reference>
<dbReference type="RefSeq" id="WP_202231860.1">
    <property type="nucleotide sequence ID" value="NZ_AP018365.1"/>
</dbReference>
<organism evidence="3 4">
    <name type="scientific">Actinacidiphila reveromycinica</name>
    <dbReference type="NCBI Taxonomy" id="659352"/>
    <lineage>
        <taxon>Bacteria</taxon>
        <taxon>Bacillati</taxon>
        <taxon>Actinomycetota</taxon>
        <taxon>Actinomycetes</taxon>
        <taxon>Kitasatosporales</taxon>
        <taxon>Streptomycetaceae</taxon>
        <taxon>Actinacidiphila</taxon>
    </lineage>
</organism>
<evidence type="ECO:0000256" key="1">
    <source>
        <dbReference type="SAM" id="MobiDB-lite"/>
    </source>
</evidence>
<feature type="transmembrane region" description="Helical" evidence="2">
    <location>
        <begin position="56"/>
        <end position="80"/>
    </location>
</feature>
<reference evidence="3 4" key="1">
    <citation type="journal article" date="2010" name="J. Bacteriol.">
        <title>Biochemical characterization of a novel indole prenyltransferase from Streptomyces sp. SN-593.</title>
        <authorList>
            <person name="Takahashi S."/>
            <person name="Takagi H."/>
            <person name="Toyoda A."/>
            <person name="Uramoto M."/>
            <person name="Nogawa T."/>
            <person name="Ueki M."/>
            <person name="Sakaki Y."/>
            <person name="Osada H."/>
        </authorList>
    </citation>
    <scope>NUCLEOTIDE SEQUENCE [LARGE SCALE GENOMIC DNA]</scope>
    <source>
        <strain evidence="3 4">SN-593</strain>
    </source>
</reference>
<dbReference type="Proteomes" id="UP000595703">
    <property type="component" value="Chromosome"/>
</dbReference>
<feature type="region of interest" description="Disordered" evidence="1">
    <location>
        <begin position="1"/>
        <end position="46"/>
    </location>
</feature>
<dbReference type="EMBL" id="AP018365">
    <property type="protein sequence ID" value="BBA95306.1"/>
    <property type="molecule type" value="Genomic_DNA"/>
</dbReference>
<reference evidence="3 4" key="4">
    <citation type="journal article" date="2020" name="Sci. Rep.">
        <title>beta-carboline chemical signals induce reveromycin production through a LuxR family regulator in Streptomyces sp. SN-593.</title>
        <authorList>
            <person name="Panthee S."/>
            <person name="Kito N."/>
            <person name="Hayashi T."/>
            <person name="Shimizu T."/>
            <person name="Ishikawa J."/>
            <person name="Hamamoto H."/>
            <person name="Osada H."/>
            <person name="Takahashi S."/>
        </authorList>
    </citation>
    <scope>NUCLEOTIDE SEQUENCE [LARGE SCALE GENOMIC DNA]</scope>
    <source>
        <strain evidence="3 4">SN-593</strain>
    </source>
</reference>
<keyword evidence="4" id="KW-1185">Reference proteome</keyword>
<keyword evidence="2" id="KW-0812">Transmembrane</keyword>
<proteinExistence type="predicted"/>
<reference evidence="3 4" key="3">
    <citation type="journal article" date="2011" name="Nat. Chem. Biol.">
        <title>Reveromycin A biosynthesis uses RevG and RevJ for stereospecific spiroacetal formation.</title>
        <authorList>
            <person name="Takahashi S."/>
            <person name="Toyoda A."/>
            <person name="Sekiyama Y."/>
            <person name="Takagi H."/>
            <person name="Nogawa T."/>
            <person name="Uramoto M."/>
            <person name="Suzuki R."/>
            <person name="Koshino H."/>
            <person name="Kumano T."/>
            <person name="Panthee S."/>
            <person name="Dairi T."/>
            <person name="Ishikawa J."/>
            <person name="Ikeda H."/>
            <person name="Sakaki Y."/>
            <person name="Osada H."/>
        </authorList>
    </citation>
    <scope>NUCLEOTIDE SEQUENCE [LARGE SCALE GENOMIC DNA]</scope>
    <source>
        <strain evidence="3 4">SN-593</strain>
    </source>
</reference>
<evidence type="ECO:0000313" key="3">
    <source>
        <dbReference type="EMBL" id="BBA95306.1"/>
    </source>
</evidence>
<keyword evidence="2" id="KW-0472">Membrane</keyword>
<gene>
    <name evidence="3" type="ORF">RVR_114</name>
</gene>
<sequence length="83" mass="8587">MATTAHTNPHVADEGLSVSGDARPRPGQTPPAESGISGLDGPEREPLSRGWGALPIALIMAVVVLFVAGLLGWAVQMIFWPSG</sequence>
<dbReference type="InterPro" id="IPR045512">
    <property type="entry name" value="DUF6480"/>
</dbReference>
<keyword evidence="2" id="KW-1133">Transmembrane helix</keyword>
<protein>
    <submittedName>
        <fullName evidence="3">Uncharacterized protein</fullName>
    </submittedName>
</protein>
<dbReference type="AlphaFoldDB" id="A0A7U3UMJ4"/>
<evidence type="ECO:0000256" key="2">
    <source>
        <dbReference type="SAM" id="Phobius"/>
    </source>
</evidence>
<evidence type="ECO:0000313" key="4">
    <source>
        <dbReference type="Proteomes" id="UP000595703"/>
    </source>
</evidence>
<accession>A0A7U3UMJ4</accession>